<name>A0ABP8UYN9_9GAMM</name>
<dbReference type="RefSeq" id="WP_345193727.1">
    <property type="nucleotide sequence ID" value="NZ_BAABFL010000057.1"/>
</dbReference>
<protein>
    <submittedName>
        <fullName evidence="1">SPOR domain-containing protein</fullName>
    </submittedName>
</protein>
<dbReference type="SUPFAM" id="SSF110997">
    <property type="entry name" value="Sporulation related repeat"/>
    <property type="match status" value="1"/>
</dbReference>
<gene>
    <name evidence="1" type="ORF">GCM10023116_05360</name>
</gene>
<keyword evidence="2" id="KW-1185">Reference proteome</keyword>
<organism evidence="1 2">
    <name type="scientific">Kistimonas scapharcae</name>
    <dbReference type="NCBI Taxonomy" id="1036133"/>
    <lineage>
        <taxon>Bacteria</taxon>
        <taxon>Pseudomonadati</taxon>
        <taxon>Pseudomonadota</taxon>
        <taxon>Gammaproteobacteria</taxon>
        <taxon>Oceanospirillales</taxon>
        <taxon>Endozoicomonadaceae</taxon>
        <taxon>Kistimonas</taxon>
    </lineage>
</organism>
<evidence type="ECO:0000313" key="1">
    <source>
        <dbReference type="EMBL" id="GAA4648269.1"/>
    </source>
</evidence>
<sequence>MIKMMRWVFLILVMANGGVFAYGWYERSQEKYVLSETGSERLERGAGITLVAEAAPDVLISRIVKEPILPLPAGQSAVAGLCTQIGPFRAADTADQAMQQLLSSGISVQAKALKIRHGEDFWVLIPAMSGSDASLGWLRELDAQGVDAYLITEGDYAGGISLGLFSQGELATALQNRISDRGYGVQMEEIPRFREEYWLEISQDDTGLMSDELWEVLRQRYGFAEKHENLCGSGIASTQ</sequence>
<reference evidence="2" key="1">
    <citation type="journal article" date="2019" name="Int. J. Syst. Evol. Microbiol.">
        <title>The Global Catalogue of Microorganisms (GCM) 10K type strain sequencing project: providing services to taxonomists for standard genome sequencing and annotation.</title>
        <authorList>
            <consortium name="The Broad Institute Genomics Platform"/>
            <consortium name="The Broad Institute Genome Sequencing Center for Infectious Disease"/>
            <person name="Wu L."/>
            <person name="Ma J."/>
        </authorList>
    </citation>
    <scope>NUCLEOTIDE SEQUENCE [LARGE SCALE GENOMIC DNA]</scope>
    <source>
        <strain evidence="2">JCM 17805</strain>
    </source>
</reference>
<evidence type="ECO:0000313" key="2">
    <source>
        <dbReference type="Proteomes" id="UP001500604"/>
    </source>
</evidence>
<dbReference type="InterPro" id="IPR036680">
    <property type="entry name" value="SPOR-like_sf"/>
</dbReference>
<dbReference type="EMBL" id="BAABFL010000057">
    <property type="protein sequence ID" value="GAA4648269.1"/>
    <property type="molecule type" value="Genomic_DNA"/>
</dbReference>
<proteinExistence type="predicted"/>
<comment type="caution">
    <text evidence="1">The sequence shown here is derived from an EMBL/GenBank/DDBJ whole genome shotgun (WGS) entry which is preliminary data.</text>
</comment>
<accession>A0ABP8UYN9</accession>
<dbReference type="Proteomes" id="UP001500604">
    <property type="component" value="Unassembled WGS sequence"/>
</dbReference>